<dbReference type="PROSITE" id="PS50975">
    <property type="entry name" value="ATP_GRASP"/>
    <property type="match status" value="1"/>
</dbReference>
<evidence type="ECO:0000313" key="11">
    <source>
        <dbReference type="EMBL" id="KAK4084757.1"/>
    </source>
</evidence>
<dbReference type="AlphaFoldDB" id="A0A179GAS2"/>
<dbReference type="Proteomes" id="UP001287286">
    <property type="component" value="Unassembled WGS sequence"/>
</dbReference>
<dbReference type="EMBL" id="JAWRVI010000050">
    <property type="protein sequence ID" value="KAK4084757.1"/>
    <property type="molecule type" value="Genomic_DNA"/>
</dbReference>
<comment type="subunit">
    <text evidence="9">Heterodimer of an alpha and a beta subunit.</text>
</comment>
<evidence type="ECO:0000256" key="4">
    <source>
        <dbReference type="ARBA" id="ARBA00022723"/>
    </source>
</evidence>
<reference evidence="12 13" key="1">
    <citation type="submission" date="2016-01" db="EMBL/GenBank/DDBJ databases">
        <title>Biosynthesis of antibiotic leucinostatins and their inhibition on Phytophthora in bio-control Purpureocillium lilacinum.</title>
        <authorList>
            <person name="Wang G."/>
            <person name="Liu Z."/>
            <person name="Lin R."/>
            <person name="Li E."/>
            <person name="Mao Z."/>
            <person name="Ling J."/>
            <person name="Yin W."/>
            <person name="Xie B."/>
        </authorList>
    </citation>
    <scope>NUCLEOTIDE SEQUENCE [LARGE SCALE GENOMIC DNA]</scope>
    <source>
        <strain evidence="12">PLBJ-1</strain>
    </source>
</reference>
<dbReference type="InterPro" id="IPR017866">
    <property type="entry name" value="Succ-CoA_synthase_bsu_CS"/>
</dbReference>
<keyword evidence="5 9" id="KW-0547">Nucleotide-binding</keyword>
<dbReference type="EC" id="6.2.1.5" evidence="9"/>
<dbReference type="PIRSF" id="PIRSF001554">
    <property type="entry name" value="SucCS_beta"/>
    <property type="match status" value="1"/>
</dbReference>
<sequence length="418" mass="45221">MVLQRATHRLLRSAAKALPRQQVRQLSIHEYQSHKLLIEFGAPVPKGRLVRTPDEARSAVNELGPCFIKAQVLDGGRAGGVFDNGVQGGVRAVRDPEEAAALASQMLGQRLRTRRSPKEGHAVNELYVAETVPFDAEWYLAMTIDRSNYAPAIIISKKGGRDIDVIAQEHPESIHTFNFGLSEGITQALVSDISSKVGLSAPETESLAPILSSMYQIFSQKDGTLLEVNPLAHSPDGSFTCLDATFTFDNSAVHRQRDMFALRDRSQEVADELEAERHGLLYVKMDGDIGNVVNGAGLAMATNDAIGFHGGANSNFLDAGGKATKETMQQAFGIITRDPRVKAILVNIYGGLTRCDMIAESIIGASKELDIRVPMVVRLQGTNSAEGLRLLAEANLGLHVESDFGRAAQRVVELAKAA</sequence>
<feature type="binding site" evidence="9">
    <location>
        <position position="243"/>
    </location>
    <ligand>
        <name>Mg(2+)</name>
        <dbReference type="ChEBI" id="CHEBI:18420"/>
    </ligand>
</feature>
<dbReference type="GO" id="GO:0005524">
    <property type="term" value="F:ATP binding"/>
    <property type="evidence" value="ECO:0007669"/>
    <property type="project" value="UniProtKB-UniRule"/>
</dbReference>
<evidence type="ECO:0000313" key="13">
    <source>
        <dbReference type="Proteomes" id="UP000078240"/>
    </source>
</evidence>
<dbReference type="Proteomes" id="UP000078240">
    <property type="component" value="Unassembled WGS sequence"/>
</dbReference>
<accession>A0A179GAS2</accession>
<dbReference type="InterPro" id="IPR013650">
    <property type="entry name" value="ATP-grasp_succ-CoA_synth-type"/>
</dbReference>
<keyword evidence="14" id="KW-1185">Reference proteome</keyword>
<evidence type="ECO:0000256" key="7">
    <source>
        <dbReference type="ARBA" id="ARBA00022842"/>
    </source>
</evidence>
<evidence type="ECO:0000256" key="8">
    <source>
        <dbReference type="ARBA" id="ARBA00022946"/>
    </source>
</evidence>
<comment type="subcellular location">
    <subcellularLocation>
        <location evidence="9">Mitochondrion</location>
    </subcellularLocation>
</comment>
<evidence type="ECO:0000259" key="10">
    <source>
        <dbReference type="PROSITE" id="PS50975"/>
    </source>
</evidence>
<reference evidence="11 14" key="3">
    <citation type="journal article" date="2024" name="Microbiol. Resour. Announc.">
        <title>Genome annotations for the ascomycete fungi Trichoderma harzianum, Trichoderma aggressivum, and Purpureocillium lilacinum.</title>
        <authorList>
            <person name="Beijen E.P.W."/>
            <person name="Ohm R.A."/>
        </authorList>
    </citation>
    <scope>NUCLEOTIDE SEQUENCE [LARGE SCALE GENOMIC DNA]</scope>
    <source>
        <strain evidence="11 14">CBS 150709</strain>
    </source>
</reference>
<comment type="pathway">
    <text evidence="1 9">Carbohydrate metabolism; tricarboxylic acid cycle; succinate from succinyl-CoA (ligase route): step 1/1.</text>
</comment>
<evidence type="ECO:0000256" key="9">
    <source>
        <dbReference type="HAMAP-Rule" id="MF_03219"/>
    </source>
</evidence>
<comment type="similarity">
    <text evidence="9">Belongs to the succinate/malate CoA ligase beta subunit family.</text>
</comment>
<keyword evidence="4 9" id="KW-0479">Metal-binding</keyword>
<dbReference type="Pfam" id="PF00549">
    <property type="entry name" value="Ligase_CoA"/>
    <property type="match status" value="1"/>
</dbReference>
<dbReference type="NCBIfam" id="NF001913">
    <property type="entry name" value="PRK00696.1"/>
    <property type="match status" value="1"/>
</dbReference>
<comment type="catalytic activity">
    <reaction evidence="9">
        <text>succinate + ATP + CoA = succinyl-CoA + ADP + phosphate</text>
        <dbReference type="Rhea" id="RHEA:17661"/>
        <dbReference type="ChEBI" id="CHEBI:30031"/>
        <dbReference type="ChEBI" id="CHEBI:30616"/>
        <dbReference type="ChEBI" id="CHEBI:43474"/>
        <dbReference type="ChEBI" id="CHEBI:57287"/>
        <dbReference type="ChEBI" id="CHEBI:57292"/>
        <dbReference type="ChEBI" id="CHEBI:456216"/>
        <dbReference type="EC" id="6.2.1.5"/>
    </reaction>
</comment>
<dbReference type="InterPro" id="IPR005809">
    <property type="entry name" value="Succ_CoA_ligase-like_bsu"/>
</dbReference>
<dbReference type="GO" id="GO:0006104">
    <property type="term" value="P:succinyl-CoA metabolic process"/>
    <property type="evidence" value="ECO:0007669"/>
    <property type="project" value="TreeGrafter"/>
</dbReference>
<feature type="domain" description="ATP-grasp" evidence="10">
    <location>
        <begin position="34"/>
        <end position="259"/>
    </location>
</feature>
<dbReference type="InterPro" id="IPR013815">
    <property type="entry name" value="ATP_grasp_subdomain_1"/>
</dbReference>
<feature type="binding site" evidence="9">
    <location>
        <position position="229"/>
    </location>
    <ligand>
        <name>Mg(2+)</name>
        <dbReference type="ChEBI" id="CHEBI:18420"/>
    </ligand>
</feature>
<dbReference type="Gene3D" id="3.30.1490.20">
    <property type="entry name" value="ATP-grasp fold, A domain"/>
    <property type="match status" value="1"/>
</dbReference>
<dbReference type="GO" id="GO:0000287">
    <property type="term" value="F:magnesium ion binding"/>
    <property type="evidence" value="ECO:0007669"/>
    <property type="project" value="UniProtKB-UniRule"/>
</dbReference>
<dbReference type="GO" id="GO:0004775">
    <property type="term" value="F:succinate-CoA ligase (ADP-forming) activity"/>
    <property type="evidence" value="ECO:0007669"/>
    <property type="project" value="UniProtKB-UniRule"/>
</dbReference>
<keyword evidence="6 9" id="KW-0067">ATP-binding</keyword>
<gene>
    <name evidence="11" type="ORF">Purlil1_10163</name>
    <name evidence="12" type="ORF">VFPBJ_09796</name>
</gene>
<keyword evidence="8" id="KW-0809">Transit peptide</keyword>
<dbReference type="GO" id="GO:0005739">
    <property type="term" value="C:mitochondrion"/>
    <property type="evidence" value="ECO:0007669"/>
    <property type="project" value="UniProtKB-SubCell"/>
</dbReference>
<proteinExistence type="inferred from homology"/>
<comment type="caution">
    <text evidence="12">The sequence shown here is derived from an EMBL/GenBank/DDBJ whole genome shotgun (WGS) entry which is preliminary data.</text>
</comment>
<comment type="cofactor">
    <cofactor evidence="9">
        <name>Mg(2+)</name>
        <dbReference type="ChEBI" id="CHEBI:18420"/>
    </cofactor>
    <text evidence="9">Binds 1 Mg(2+) ion per subunit.</text>
</comment>
<evidence type="ECO:0000256" key="2">
    <source>
        <dbReference type="ARBA" id="ARBA00022532"/>
    </source>
</evidence>
<feature type="binding site" evidence="9">
    <location>
        <position position="69"/>
    </location>
    <ligand>
        <name>ATP</name>
        <dbReference type="ChEBI" id="CHEBI:30616"/>
    </ligand>
</feature>
<dbReference type="SUPFAM" id="SSF52210">
    <property type="entry name" value="Succinyl-CoA synthetase domains"/>
    <property type="match status" value="1"/>
</dbReference>
<dbReference type="Gene3D" id="3.30.470.20">
    <property type="entry name" value="ATP-grasp fold, B domain"/>
    <property type="match status" value="1"/>
</dbReference>
<dbReference type="InterPro" id="IPR011761">
    <property type="entry name" value="ATP-grasp"/>
</dbReference>
<keyword evidence="3 9" id="KW-0436">Ligase</keyword>
<dbReference type="InterPro" id="IPR016102">
    <property type="entry name" value="Succinyl-CoA_synth-like"/>
</dbReference>
<protein>
    <recommendedName>
        <fullName evidence="9">Succinate--CoA ligase [ADP-forming] subunit beta, mitochondrial</fullName>
        <ecNumber evidence="9">6.2.1.5</ecNumber>
    </recommendedName>
    <alternativeName>
        <fullName evidence="9">Succinyl-CoA synthetase beta chain</fullName>
        <shortName evidence="9">SCS-beta</shortName>
    </alternativeName>
</protein>
<dbReference type="PANTHER" id="PTHR11815">
    <property type="entry name" value="SUCCINYL-COA SYNTHETASE BETA CHAIN"/>
    <property type="match status" value="1"/>
</dbReference>
<reference evidence="11" key="2">
    <citation type="submission" date="2023-11" db="EMBL/GenBank/DDBJ databases">
        <authorList>
            <person name="Beijen E."/>
            <person name="Ohm R.A."/>
        </authorList>
    </citation>
    <scope>NUCLEOTIDE SEQUENCE</scope>
    <source>
        <strain evidence="11">CBS 150709</strain>
    </source>
</reference>
<evidence type="ECO:0000313" key="12">
    <source>
        <dbReference type="EMBL" id="OAQ74501.1"/>
    </source>
</evidence>
<organism evidence="12 13">
    <name type="scientific">Purpureocillium lilacinum</name>
    <name type="common">Paecilomyces lilacinus</name>
    <dbReference type="NCBI Taxonomy" id="33203"/>
    <lineage>
        <taxon>Eukaryota</taxon>
        <taxon>Fungi</taxon>
        <taxon>Dikarya</taxon>
        <taxon>Ascomycota</taxon>
        <taxon>Pezizomycotina</taxon>
        <taxon>Sordariomycetes</taxon>
        <taxon>Hypocreomycetidae</taxon>
        <taxon>Hypocreales</taxon>
        <taxon>Ophiocordycipitaceae</taxon>
        <taxon>Purpureocillium</taxon>
    </lineage>
</organism>
<feature type="binding site" evidence="9">
    <location>
        <position position="294"/>
    </location>
    <ligand>
        <name>substrate</name>
        <note>ligand shared with subunit alpha</note>
    </ligand>
</feature>
<dbReference type="FunFam" id="3.30.470.20:FF:000002">
    <property type="entry name" value="Succinate--CoA ligase [ADP-forming] subunit beta"/>
    <property type="match status" value="1"/>
</dbReference>
<dbReference type="Gene3D" id="3.40.50.261">
    <property type="entry name" value="Succinyl-CoA synthetase domains"/>
    <property type="match status" value="1"/>
</dbReference>
<keyword evidence="9" id="KW-0496">Mitochondrion</keyword>
<evidence type="ECO:0000256" key="5">
    <source>
        <dbReference type="ARBA" id="ARBA00022741"/>
    </source>
</evidence>
<dbReference type="UniPathway" id="UPA00223">
    <property type="reaction ID" value="UER00999"/>
</dbReference>
<dbReference type="FunFam" id="3.40.50.261:FF:000001">
    <property type="entry name" value="Succinate--CoA ligase [ADP-forming] subunit beta"/>
    <property type="match status" value="1"/>
</dbReference>
<dbReference type="PROSITE" id="PS01217">
    <property type="entry name" value="SUCCINYL_COA_LIG_3"/>
    <property type="match status" value="1"/>
</dbReference>
<evidence type="ECO:0000313" key="14">
    <source>
        <dbReference type="Proteomes" id="UP001287286"/>
    </source>
</evidence>
<comment type="function">
    <text evidence="9">Succinyl-CoA synthetase functions in the citric acid cycle (TCA), coupling the hydrolysis of succinyl-CoA to the synthesis of ATP and thus represents the only step of substrate-level phosphorylation in the TCA. The beta subunit provides nucleotide specificity of the enzyme and binds the substrate succinate, while the binding sites for coenzyme A and phosphate are found in the alpha subunit.</text>
</comment>
<evidence type="ECO:0000256" key="6">
    <source>
        <dbReference type="ARBA" id="ARBA00022840"/>
    </source>
</evidence>
<keyword evidence="7 9" id="KW-0460">Magnesium</keyword>
<dbReference type="HAMAP" id="MF_00558">
    <property type="entry name" value="Succ_CoA_beta"/>
    <property type="match status" value="1"/>
</dbReference>
<evidence type="ECO:0000256" key="3">
    <source>
        <dbReference type="ARBA" id="ARBA00022598"/>
    </source>
</evidence>
<evidence type="ECO:0000256" key="1">
    <source>
        <dbReference type="ARBA" id="ARBA00005064"/>
    </source>
</evidence>
<dbReference type="InterPro" id="IPR005811">
    <property type="entry name" value="SUCC_ACL_C"/>
</dbReference>
<dbReference type="Pfam" id="PF08442">
    <property type="entry name" value="ATP-grasp_2"/>
    <property type="match status" value="1"/>
</dbReference>
<dbReference type="EMBL" id="LSBH01000009">
    <property type="protein sequence ID" value="OAQ74501.1"/>
    <property type="molecule type" value="Genomic_DNA"/>
</dbReference>
<name>A0A179GAS2_PURLI</name>
<keyword evidence="2 9" id="KW-0816">Tricarboxylic acid cycle</keyword>
<comment type="caution">
    <text evidence="9">Lacks conserved residue(s) required for the propagation of feature annotation.</text>
</comment>
<feature type="binding site" evidence="9">
    <location>
        <position position="137"/>
    </location>
    <ligand>
        <name>ATP</name>
        <dbReference type="ChEBI" id="CHEBI:30616"/>
    </ligand>
</feature>
<dbReference type="SUPFAM" id="SSF56059">
    <property type="entry name" value="Glutathione synthetase ATP-binding domain-like"/>
    <property type="match status" value="1"/>
</dbReference>
<dbReference type="GO" id="GO:0006099">
    <property type="term" value="P:tricarboxylic acid cycle"/>
    <property type="evidence" value="ECO:0007669"/>
    <property type="project" value="UniProtKB-UniRule"/>
</dbReference>
<dbReference type="GO" id="GO:0042709">
    <property type="term" value="C:succinate-CoA ligase complex"/>
    <property type="evidence" value="ECO:0007669"/>
    <property type="project" value="TreeGrafter"/>
</dbReference>
<dbReference type="OrthoDB" id="1664372at2759"/>
<dbReference type="PANTHER" id="PTHR11815:SF1">
    <property type="entry name" value="SUCCINATE--COA LIGASE [ADP-FORMING] SUBUNIT BETA, MITOCHONDRIAL"/>
    <property type="match status" value="1"/>
</dbReference>